<evidence type="ECO:0000313" key="2">
    <source>
        <dbReference type="EMBL" id="ABM16563.1"/>
    </source>
</evidence>
<accession>A1THB3</accession>
<feature type="region of interest" description="Disordered" evidence="1">
    <location>
        <begin position="105"/>
        <end position="145"/>
    </location>
</feature>
<evidence type="ECO:0000256" key="1">
    <source>
        <dbReference type="SAM" id="MobiDB-lite"/>
    </source>
</evidence>
<feature type="compositionally biased region" description="Low complexity" evidence="1">
    <location>
        <begin position="117"/>
        <end position="130"/>
    </location>
</feature>
<organism evidence="2 3">
    <name type="scientific">Mycolicibacterium vanbaalenii (strain DSM 7251 / JCM 13017 / BCRC 16820 / KCTC 9966 / NRRL B-24157 / PYR-1)</name>
    <name type="common">Mycobacterium vanbaalenii</name>
    <dbReference type="NCBI Taxonomy" id="350058"/>
    <lineage>
        <taxon>Bacteria</taxon>
        <taxon>Bacillati</taxon>
        <taxon>Actinomycetota</taxon>
        <taxon>Actinomycetes</taxon>
        <taxon>Mycobacteriales</taxon>
        <taxon>Mycobacteriaceae</taxon>
        <taxon>Mycolicibacterium</taxon>
    </lineage>
</organism>
<keyword evidence="2" id="KW-0472">Membrane</keyword>
<feature type="compositionally biased region" description="Basic residues" evidence="1">
    <location>
        <begin position="131"/>
        <end position="145"/>
    </location>
</feature>
<gene>
    <name evidence="2" type="ordered locus">Mvan_5798</name>
</gene>
<dbReference type="AlphaFoldDB" id="A1THB3"/>
<dbReference type="Proteomes" id="UP000009159">
    <property type="component" value="Chromosome"/>
</dbReference>
<dbReference type="STRING" id="350058.Mvan_5798"/>
<reference evidence="2" key="1">
    <citation type="submission" date="2006-12" db="EMBL/GenBank/DDBJ databases">
        <title>Complete sequence of Mycobacterium vanbaalenii PYR-1.</title>
        <authorList>
            <consortium name="US DOE Joint Genome Institute"/>
            <person name="Copeland A."/>
            <person name="Lucas S."/>
            <person name="Lapidus A."/>
            <person name="Barry K."/>
            <person name="Detter J.C."/>
            <person name="Glavina del Rio T."/>
            <person name="Hammon N."/>
            <person name="Israni S."/>
            <person name="Dalin E."/>
            <person name="Tice H."/>
            <person name="Pitluck S."/>
            <person name="Singan V."/>
            <person name="Schmutz J."/>
            <person name="Larimer F."/>
            <person name="Land M."/>
            <person name="Hauser L."/>
            <person name="Kyrpides N."/>
            <person name="Anderson I.J."/>
            <person name="Miller C."/>
            <person name="Richardson P."/>
        </authorList>
    </citation>
    <scope>NUCLEOTIDE SEQUENCE [LARGE SCALE GENOMIC DNA]</scope>
    <source>
        <strain evidence="2">PYR-1</strain>
    </source>
</reference>
<dbReference type="HOGENOM" id="CLU_122362_0_0_11"/>
<keyword evidence="3" id="KW-1185">Reference proteome</keyword>
<dbReference type="EMBL" id="CP000511">
    <property type="protein sequence ID" value="ABM16563.1"/>
    <property type="molecule type" value="Genomic_DNA"/>
</dbReference>
<dbReference type="KEGG" id="mva:Mvan_5798"/>
<keyword evidence="2" id="KW-0812">Transmembrane</keyword>
<name>A1THB3_MYCVP</name>
<protein>
    <submittedName>
        <fullName evidence="2">Transmembrane protein</fullName>
    </submittedName>
</protein>
<sequence>MMSTQQPVSGIGGVPMNPISTAFRGLTKVADATTAAAGAVGGAAVSGVVGGVQGAAGGIRSGLSSGSRSTAAAALTLGAIGAAGLVEWPVLVTVGGAALVMHQLGQRARQPAAPRQSTAPPAKKTAARPAKTARKTTASRRATAK</sequence>
<proteinExistence type="predicted"/>
<dbReference type="eggNOG" id="ENOG503128H">
    <property type="taxonomic scope" value="Bacteria"/>
</dbReference>
<evidence type="ECO:0000313" key="3">
    <source>
        <dbReference type="Proteomes" id="UP000009159"/>
    </source>
</evidence>